<reference evidence="8 9" key="1">
    <citation type="submission" date="2015-08" db="EMBL/GenBank/DDBJ databases">
        <title>Complete genome sequence of Rufibacter tibetensis strain 1351t, a radiation-resistant bacterium from tibet plateau.</title>
        <authorList>
            <person name="Dai J."/>
        </authorList>
    </citation>
    <scope>NUCLEOTIDE SEQUENCE [LARGE SCALE GENOMIC DNA]</scope>
    <source>
        <strain evidence="8 9">1351</strain>
    </source>
</reference>
<feature type="transmembrane region" description="Helical" evidence="7">
    <location>
        <begin position="240"/>
        <end position="273"/>
    </location>
</feature>
<keyword evidence="5 7" id="KW-1133">Transmembrane helix</keyword>
<keyword evidence="2" id="KW-0813">Transport</keyword>
<feature type="transmembrane region" description="Helical" evidence="7">
    <location>
        <begin position="397"/>
        <end position="420"/>
    </location>
</feature>
<evidence type="ECO:0000256" key="7">
    <source>
        <dbReference type="SAM" id="Phobius"/>
    </source>
</evidence>
<evidence type="ECO:0000256" key="2">
    <source>
        <dbReference type="ARBA" id="ARBA00022448"/>
    </source>
</evidence>
<evidence type="ECO:0000256" key="1">
    <source>
        <dbReference type="ARBA" id="ARBA00004651"/>
    </source>
</evidence>
<dbReference type="PANTHER" id="PTHR23513">
    <property type="entry name" value="INTEGRAL MEMBRANE EFFLUX PROTEIN-RELATED"/>
    <property type="match status" value="1"/>
</dbReference>
<evidence type="ECO:0000256" key="5">
    <source>
        <dbReference type="ARBA" id="ARBA00022989"/>
    </source>
</evidence>
<evidence type="ECO:0000313" key="8">
    <source>
        <dbReference type="EMBL" id="ALI99293.1"/>
    </source>
</evidence>
<keyword evidence="9" id="KW-1185">Reference proteome</keyword>
<protein>
    <submittedName>
        <fullName evidence="8">ABC transporter permease</fullName>
    </submittedName>
</protein>
<feature type="transmembrane region" description="Helical" evidence="7">
    <location>
        <begin position="198"/>
        <end position="219"/>
    </location>
</feature>
<dbReference type="PATRIC" id="fig|512763.3.peg.2262"/>
<dbReference type="EMBL" id="CP012643">
    <property type="protein sequence ID" value="ALI99293.1"/>
    <property type="molecule type" value="Genomic_DNA"/>
</dbReference>
<keyword evidence="4 7" id="KW-0812">Transmembrane</keyword>
<feature type="transmembrane region" description="Helical" evidence="7">
    <location>
        <begin position="66"/>
        <end position="87"/>
    </location>
</feature>
<proteinExistence type="predicted"/>
<evidence type="ECO:0000256" key="6">
    <source>
        <dbReference type="ARBA" id="ARBA00023136"/>
    </source>
</evidence>
<dbReference type="KEGG" id="rti:DC20_10270"/>
<dbReference type="SUPFAM" id="SSF103473">
    <property type="entry name" value="MFS general substrate transporter"/>
    <property type="match status" value="1"/>
</dbReference>
<dbReference type="Proteomes" id="UP000061382">
    <property type="component" value="Chromosome"/>
</dbReference>
<keyword evidence="3" id="KW-1003">Cell membrane</keyword>
<name>A0A0P0CIR9_9BACT</name>
<evidence type="ECO:0000313" key="9">
    <source>
        <dbReference type="Proteomes" id="UP000061382"/>
    </source>
</evidence>
<dbReference type="OrthoDB" id="7283966at2"/>
<dbReference type="PANTHER" id="PTHR23513:SF9">
    <property type="entry name" value="ENTEROBACTIN EXPORTER ENTS"/>
    <property type="match status" value="1"/>
</dbReference>
<keyword evidence="6 7" id="KW-0472">Membrane</keyword>
<dbReference type="GO" id="GO:0005886">
    <property type="term" value="C:plasma membrane"/>
    <property type="evidence" value="ECO:0007669"/>
    <property type="project" value="UniProtKB-SubCell"/>
</dbReference>
<comment type="subcellular location">
    <subcellularLocation>
        <location evidence="1">Cell membrane</location>
        <topology evidence="1">Multi-pass membrane protein</topology>
    </subcellularLocation>
</comment>
<dbReference type="AlphaFoldDB" id="A0A0P0CIR9"/>
<feature type="transmembrane region" description="Helical" evidence="7">
    <location>
        <begin position="131"/>
        <end position="152"/>
    </location>
</feature>
<evidence type="ECO:0000256" key="4">
    <source>
        <dbReference type="ARBA" id="ARBA00022692"/>
    </source>
</evidence>
<gene>
    <name evidence="8" type="ORF">DC20_10270</name>
</gene>
<organism evidence="8 9">
    <name type="scientific">Rufibacter tibetensis</name>
    <dbReference type="NCBI Taxonomy" id="512763"/>
    <lineage>
        <taxon>Bacteria</taxon>
        <taxon>Pseudomonadati</taxon>
        <taxon>Bacteroidota</taxon>
        <taxon>Cytophagia</taxon>
        <taxon>Cytophagales</taxon>
        <taxon>Hymenobacteraceae</taxon>
        <taxon>Rufibacter</taxon>
    </lineage>
</organism>
<dbReference type="InterPro" id="IPR036259">
    <property type="entry name" value="MFS_trans_sf"/>
</dbReference>
<dbReference type="Pfam" id="PF05977">
    <property type="entry name" value="MFS_3"/>
    <property type="match status" value="1"/>
</dbReference>
<feature type="transmembrane region" description="Helical" evidence="7">
    <location>
        <begin position="99"/>
        <end position="119"/>
    </location>
</feature>
<accession>A0A0P0CIR9</accession>
<dbReference type="InterPro" id="IPR010290">
    <property type="entry name" value="TM_effector"/>
</dbReference>
<feature type="transmembrane region" description="Helical" evidence="7">
    <location>
        <begin position="316"/>
        <end position="339"/>
    </location>
</feature>
<dbReference type="STRING" id="512763.DC20_10270"/>
<evidence type="ECO:0000256" key="3">
    <source>
        <dbReference type="ARBA" id="ARBA00022475"/>
    </source>
</evidence>
<dbReference type="CDD" id="cd06173">
    <property type="entry name" value="MFS_MefA_like"/>
    <property type="match status" value="1"/>
</dbReference>
<feature type="transmembrane region" description="Helical" evidence="7">
    <location>
        <begin position="285"/>
        <end position="304"/>
    </location>
</feature>
<sequence>MQYLCLLHFLTVATPTPIPDERHDPYAVLRIPEFRLFVSARFCITLAMQIQAVVVGWQIYDITKDPFSLGLIGLVEAIPSITVALYAGHVADIVPRKRIIMTVLSVLLFCSLALLFYTLDVGKVLHAFGTLPIYSVIFLSGIARGFMGPAVFSFMPQLVSDRKLYANAITWSSTTWQAGSVAGPAIGGLVYAFGGVTAAFGVDASLVLLSLLLYTFIAGRPLPPSEGPKLKIKESLQTGLRFVFGNQIILSALALDMFAVLFGGAVILLPVFASDILKIGPEGLGLLRSAPAIGSVTMALFMAYRPITFNAGKKMLWAVAGFGACIIVFGLSKLFWLSFGMLLLSGVLDSISVIIRSTLIHTLTPEHMKGRVSSVNNIFVGSSNEIGSFESGLAAKLMGVVPSVVFGGTMTILIVAFTAWKADKLRKLSL</sequence>
<feature type="transmembrane region" description="Helical" evidence="7">
    <location>
        <begin position="38"/>
        <end position="60"/>
    </location>
</feature>
<dbReference type="Gene3D" id="1.20.1250.20">
    <property type="entry name" value="MFS general substrate transporter like domains"/>
    <property type="match status" value="1"/>
</dbReference>